<dbReference type="GO" id="GO:0046491">
    <property type="term" value="P:L-methylmalonyl-CoA metabolic process"/>
    <property type="evidence" value="ECO:0007669"/>
    <property type="project" value="TreeGrafter"/>
</dbReference>
<dbReference type="AlphaFoldDB" id="A0A975K094"/>
<organism evidence="3 4">
    <name type="scientific">Mycobacterium spongiae</name>
    <dbReference type="NCBI Taxonomy" id="886343"/>
    <lineage>
        <taxon>Bacteria</taxon>
        <taxon>Bacillati</taxon>
        <taxon>Actinomycetota</taxon>
        <taxon>Actinomycetes</taxon>
        <taxon>Mycobacteriales</taxon>
        <taxon>Mycobacteriaceae</taxon>
        <taxon>Mycobacterium</taxon>
    </lineage>
</organism>
<evidence type="ECO:0000313" key="4">
    <source>
        <dbReference type="Proteomes" id="UP000682202"/>
    </source>
</evidence>
<dbReference type="SUPFAM" id="SSF54593">
    <property type="entry name" value="Glyoxalase/Bleomycin resistance protein/Dihydroxybiphenyl dioxygenase"/>
    <property type="match status" value="2"/>
</dbReference>
<reference evidence="3" key="1">
    <citation type="submission" date="2019-12" db="EMBL/GenBank/DDBJ databases">
        <title>Mycobacterium spongiae sp. nov.</title>
        <authorList>
            <person name="Stinear T."/>
        </authorList>
    </citation>
    <scope>NUCLEOTIDE SEQUENCE</scope>
    <source>
        <strain evidence="3">FSD4b-SM</strain>
    </source>
</reference>
<evidence type="ECO:0000313" key="3">
    <source>
        <dbReference type="EMBL" id="QUR68985.1"/>
    </source>
</evidence>
<dbReference type="GO" id="GO:0004493">
    <property type="term" value="F:methylmalonyl-CoA epimerase activity"/>
    <property type="evidence" value="ECO:0007669"/>
    <property type="project" value="TreeGrafter"/>
</dbReference>
<dbReference type="PROSITE" id="PS51819">
    <property type="entry name" value="VOC"/>
    <property type="match status" value="1"/>
</dbReference>
<feature type="domain" description="VOC" evidence="2">
    <location>
        <begin position="13"/>
        <end position="153"/>
    </location>
</feature>
<dbReference type="CDD" id="cd07821">
    <property type="entry name" value="PYR_PYL_RCAR_like"/>
    <property type="match status" value="1"/>
</dbReference>
<dbReference type="InterPro" id="IPR019587">
    <property type="entry name" value="Polyketide_cyclase/dehydratase"/>
</dbReference>
<dbReference type="PANTHER" id="PTHR43048">
    <property type="entry name" value="METHYLMALONYL-COA EPIMERASE"/>
    <property type="match status" value="1"/>
</dbReference>
<sequence>MPTSTTNTRREPPLNQIAISVRDVQHSQRWYRDIFGYQESGGTYAFIPSLGSADVQGVPDATSVCWWLMDQQDFFQIELFQFSKPTPEPVPADWRPCDIGYSMVGIHVTDFDATLERLARRRVDLLSEPIGPAGMRRVCVRDPDGVLLEIMEDDPRAADQRARPHHVPVATRFVTVSVPDLEQARHTWIEVLGLPEEHDVVLHTPEHERLWGLAGSARESFLLRAHDIFIEVVHYSEPRGKPWPRSYQISDYGLLNVALGFRSLPEQETMVSRCIEANIRPNSTKPTLLKKLWYACYVNDPMGFSIELLYHAKAGVKRRVNPANLLELGFVPRQAPVIRSQAEALSAAPPQQVWDVLVDHENMASWSRYARSEVLSRAVDGEEAGTVRKLSGGPLGLGVTETIVAAERAYRLEYTAVGAPGIRFFHGFVTLEPTMGAGTKITWEAQFCSAMPAAGKATSSMLKELARGLAAEAEKPPIAI</sequence>
<gene>
    <name evidence="3" type="ORF">F6B93_19620</name>
</gene>
<dbReference type="SUPFAM" id="SSF55961">
    <property type="entry name" value="Bet v1-like"/>
    <property type="match status" value="1"/>
</dbReference>
<dbReference type="Pfam" id="PF13669">
    <property type="entry name" value="Glyoxalase_4"/>
    <property type="match status" value="1"/>
</dbReference>
<dbReference type="InterPro" id="IPR051785">
    <property type="entry name" value="MMCE/EMCE_epimerase"/>
</dbReference>
<dbReference type="Gene3D" id="3.30.530.20">
    <property type="match status" value="1"/>
</dbReference>
<dbReference type="EMBL" id="CP046600">
    <property type="protein sequence ID" value="QUR68985.1"/>
    <property type="molecule type" value="Genomic_DNA"/>
</dbReference>
<dbReference type="PANTHER" id="PTHR43048:SF3">
    <property type="entry name" value="METHYLMALONYL-COA EPIMERASE, MITOCHONDRIAL"/>
    <property type="match status" value="1"/>
</dbReference>
<dbReference type="InterPro" id="IPR029068">
    <property type="entry name" value="Glyas_Bleomycin-R_OHBP_Dase"/>
</dbReference>
<dbReference type="Pfam" id="PF10604">
    <property type="entry name" value="Polyketide_cyc2"/>
    <property type="match status" value="1"/>
</dbReference>
<proteinExistence type="predicted"/>
<name>A0A975K094_9MYCO</name>
<accession>A0A975K094</accession>
<keyword evidence="1" id="KW-0479">Metal-binding</keyword>
<dbReference type="InterPro" id="IPR023393">
    <property type="entry name" value="START-like_dom_sf"/>
</dbReference>
<dbReference type="Proteomes" id="UP000682202">
    <property type="component" value="Chromosome"/>
</dbReference>
<evidence type="ECO:0000256" key="1">
    <source>
        <dbReference type="ARBA" id="ARBA00022723"/>
    </source>
</evidence>
<dbReference type="InterPro" id="IPR037523">
    <property type="entry name" value="VOC_core"/>
</dbReference>
<protein>
    <recommendedName>
        <fullName evidence="2">VOC domain-containing protein</fullName>
    </recommendedName>
</protein>
<dbReference type="KEGG" id="mspg:F6B93_19620"/>
<dbReference type="GO" id="GO:0046872">
    <property type="term" value="F:metal ion binding"/>
    <property type="evidence" value="ECO:0007669"/>
    <property type="project" value="UniProtKB-KW"/>
</dbReference>
<dbReference type="Gene3D" id="3.10.180.10">
    <property type="entry name" value="2,3-Dihydroxybiphenyl 1,2-Dioxygenase, domain 1"/>
    <property type="match status" value="2"/>
</dbReference>
<evidence type="ECO:0000259" key="2">
    <source>
        <dbReference type="PROSITE" id="PS51819"/>
    </source>
</evidence>
<keyword evidence="4" id="KW-1185">Reference proteome</keyword>